<accession>A0AAN4VXJ4</accession>
<keyword evidence="6" id="KW-0904">Protein phosphatase</keyword>
<dbReference type="PRINTS" id="PR00720">
    <property type="entry name" value="MAMMALPTPASE"/>
</dbReference>
<dbReference type="PANTHER" id="PTHR11717">
    <property type="entry name" value="LOW MOLECULAR WEIGHT PROTEIN TYROSINE PHOSPHATASE"/>
    <property type="match status" value="1"/>
</dbReference>
<dbReference type="AlphaFoldDB" id="A0AAN4VXJ4"/>
<dbReference type="InterPro" id="IPR023485">
    <property type="entry name" value="Ptyr_pPase"/>
</dbReference>
<keyword evidence="10" id="KW-1185">Reference proteome</keyword>
<dbReference type="EMBL" id="BQKE01000001">
    <property type="protein sequence ID" value="GJM61904.1"/>
    <property type="molecule type" value="Genomic_DNA"/>
</dbReference>
<feature type="active site" description="Nucleophile" evidence="7">
    <location>
        <position position="8"/>
    </location>
</feature>
<evidence type="ECO:0000256" key="5">
    <source>
        <dbReference type="ARBA" id="ARBA00022801"/>
    </source>
</evidence>
<keyword evidence="4" id="KW-0963">Cytoplasm</keyword>
<keyword evidence="5" id="KW-0378">Hydrolase</keyword>
<evidence type="ECO:0000256" key="6">
    <source>
        <dbReference type="ARBA" id="ARBA00022912"/>
    </source>
</evidence>
<dbReference type="InterPro" id="IPR050438">
    <property type="entry name" value="LMW_PTPase"/>
</dbReference>
<dbReference type="InterPro" id="IPR036196">
    <property type="entry name" value="Ptyr_pPase_sf"/>
</dbReference>
<evidence type="ECO:0000259" key="8">
    <source>
        <dbReference type="SMART" id="SM00226"/>
    </source>
</evidence>
<dbReference type="InterPro" id="IPR002115">
    <property type="entry name" value="Tyr_Pase_low_mol_wt_mml"/>
</dbReference>
<evidence type="ECO:0000256" key="3">
    <source>
        <dbReference type="ARBA" id="ARBA00013064"/>
    </source>
</evidence>
<evidence type="ECO:0000313" key="9">
    <source>
        <dbReference type="EMBL" id="GJM61904.1"/>
    </source>
</evidence>
<feature type="active site" description="Proton donor" evidence="7">
    <location>
        <position position="124"/>
    </location>
</feature>
<dbReference type="GO" id="GO:0004726">
    <property type="term" value="F:non-membrane spanning protein tyrosine phosphatase activity"/>
    <property type="evidence" value="ECO:0007669"/>
    <property type="project" value="InterPro"/>
</dbReference>
<feature type="active site" evidence="7">
    <location>
        <position position="14"/>
    </location>
</feature>
<dbReference type="PRINTS" id="PR00719">
    <property type="entry name" value="LMWPTPASE"/>
</dbReference>
<evidence type="ECO:0000256" key="1">
    <source>
        <dbReference type="ARBA" id="ARBA00004496"/>
    </source>
</evidence>
<comment type="subcellular location">
    <subcellularLocation>
        <location evidence="1">Cytoplasm</location>
    </subcellularLocation>
</comment>
<proteinExistence type="inferred from homology"/>
<evidence type="ECO:0000256" key="2">
    <source>
        <dbReference type="ARBA" id="ARBA00011063"/>
    </source>
</evidence>
<dbReference type="SUPFAM" id="SSF52788">
    <property type="entry name" value="Phosphotyrosine protein phosphatases I"/>
    <property type="match status" value="1"/>
</dbReference>
<dbReference type="EC" id="3.1.3.48" evidence="3"/>
<dbReference type="Proteomes" id="UP001310022">
    <property type="component" value="Unassembled WGS sequence"/>
</dbReference>
<feature type="domain" description="Phosphotyrosine protein phosphatase I" evidence="8">
    <location>
        <begin position="2"/>
        <end position="150"/>
    </location>
</feature>
<dbReference type="CDD" id="cd16343">
    <property type="entry name" value="LMWPTP"/>
    <property type="match status" value="1"/>
</dbReference>
<sequence length="158" mass="17916">MIKVLYICLGNICRSPLAEAIMRQLVEEEGLSDKFEIDSCGTAAYHIGETPDERTLANARKNGIEINHRGRQFSTLDFEQFDYLLTMDDANFRKVKALQNGKGDYKLGKLRDFDEEGIGQDVPDPYYGGPEGFQHVFDLLMRSNKALLQSLKEAHQLV</sequence>
<dbReference type="InterPro" id="IPR017867">
    <property type="entry name" value="Tyr_phospatase_low_mol_wt"/>
</dbReference>
<dbReference type="SMART" id="SM00226">
    <property type="entry name" value="LMWPc"/>
    <property type="match status" value="1"/>
</dbReference>
<comment type="similarity">
    <text evidence="2">Belongs to the low molecular weight phosphotyrosine protein phosphatase family.</text>
</comment>
<dbReference type="GO" id="GO:0003993">
    <property type="term" value="F:acid phosphatase activity"/>
    <property type="evidence" value="ECO:0007669"/>
    <property type="project" value="InterPro"/>
</dbReference>
<protein>
    <recommendedName>
        <fullName evidence="3">protein-tyrosine-phosphatase</fullName>
        <ecNumber evidence="3">3.1.3.48</ecNumber>
    </recommendedName>
</protein>
<dbReference type="GO" id="GO:0005737">
    <property type="term" value="C:cytoplasm"/>
    <property type="evidence" value="ECO:0007669"/>
    <property type="project" value="UniProtKB-SubCell"/>
</dbReference>
<dbReference type="PANTHER" id="PTHR11717:SF7">
    <property type="entry name" value="LOW MOLECULAR WEIGHT PHOSPHOTYROSINE PROTEIN PHOSPHATASE"/>
    <property type="match status" value="1"/>
</dbReference>
<gene>
    <name evidence="9" type="ORF">PEDI_24560</name>
</gene>
<name>A0AAN4VXJ4_9BACT</name>
<organism evidence="9 10">
    <name type="scientific">Persicobacter diffluens</name>
    <dbReference type="NCBI Taxonomy" id="981"/>
    <lineage>
        <taxon>Bacteria</taxon>
        <taxon>Pseudomonadati</taxon>
        <taxon>Bacteroidota</taxon>
        <taxon>Cytophagia</taxon>
        <taxon>Cytophagales</taxon>
        <taxon>Persicobacteraceae</taxon>
        <taxon>Persicobacter</taxon>
    </lineage>
</organism>
<dbReference type="FunFam" id="3.40.50.2300:FF:000113">
    <property type="entry name" value="Low molecular weight protein-tyrosine-phosphatase"/>
    <property type="match status" value="1"/>
</dbReference>
<reference evidence="9 10" key="1">
    <citation type="submission" date="2021-12" db="EMBL/GenBank/DDBJ databases">
        <title>Genome sequencing of bacteria with rrn-lacking chromosome and rrn-plasmid.</title>
        <authorList>
            <person name="Anda M."/>
            <person name="Iwasaki W."/>
        </authorList>
    </citation>
    <scope>NUCLEOTIDE SEQUENCE [LARGE SCALE GENOMIC DNA]</scope>
    <source>
        <strain evidence="9 10">NBRC 15940</strain>
    </source>
</reference>
<comment type="caution">
    <text evidence="9">The sequence shown here is derived from an EMBL/GenBank/DDBJ whole genome shotgun (WGS) entry which is preliminary data.</text>
</comment>
<evidence type="ECO:0000313" key="10">
    <source>
        <dbReference type="Proteomes" id="UP001310022"/>
    </source>
</evidence>
<dbReference type="RefSeq" id="WP_053405884.1">
    <property type="nucleotide sequence ID" value="NZ_BQKE01000001.1"/>
</dbReference>
<dbReference type="Gene3D" id="3.40.50.2300">
    <property type="match status" value="1"/>
</dbReference>
<dbReference type="Pfam" id="PF01451">
    <property type="entry name" value="LMWPc"/>
    <property type="match status" value="1"/>
</dbReference>
<evidence type="ECO:0000256" key="4">
    <source>
        <dbReference type="ARBA" id="ARBA00022490"/>
    </source>
</evidence>
<evidence type="ECO:0000256" key="7">
    <source>
        <dbReference type="PIRSR" id="PIRSR617867-1"/>
    </source>
</evidence>